<dbReference type="EMBL" id="JAGXTP010000001">
    <property type="protein sequence ID" value="MBS3847730.1"/>
    <property type="molecule type" value="Genomic_DNA"/>
</dbReference>
<protein>
    <submittedName>
        <fullName evidence="1">Tetratricopeptide repeat protein</fullName>
    </submittedName>
</protein>
<sequence length="816" mass="92039">MIEAYISGQAARVAFVQGDEFSYIDADNPKYEVKILAHQLAYVFADATDVERVLLRRKEDSYTPLLQRYNIDRALHMVDVALDRELSEELRHAAAETFVELTEDNTVLVAVKNVLYARPISSDHIDAARADTLSSIHSFNDLLTDLTQSRVLSHKVVASFERASKNMEKDTKSQIWATAVYAGLFRELVLAGIDAVKINAAVFHCYTVLSKFPNGRGFVKEWVRDLTVPLDRSAMVNTPEPDIRRGPEHVQWSARVASPHEMYSAVLGRQDSILEHLRAGDVGQARHFADQLVQWQLHNSDSSFASMSLSKLASEARRLKQRSVELEWAKSAIELNPVDAIAVSLLADTYLDLFRLREAEESFRNAIALGQREFGRVGVARTWRAAGKLEEAYNELLEIVAEFQDSDSIFHGWMIAAEIARERGEPVEALRLYEDALVAFPGEAQLWYGKGSALRDLRETEAAAEWLTRTVRTFPQDPTPLCILAEVYRDAGRYNQSLDTYKVARSSFPQSAVVRSGMAEVLIKMGQVEEALRIYSEAKRDFPNESVIFCGYAECLRNKGDLEMSLVAYEEAVSRFPLDLTSRGGRANVLKVMGRHQDAINAYDLNIRDFPFDLVSMSNRANLLRLLGRYTDAVDAYDLLLERRPDYLRARYAKAAILAASGDFSAAFELLPNTQPVTDDDWFAYHVRGMLNLRMNEIGEATRIFAWGKEQAPFGRREQFDRSWAVARMREKDFSVAARHLQHNGDTLELLLRARCLFELGELKQAGLILEAANDNSYPTVVLYRDELKRLVSGFSPTLPANQLSDAEAELLLQAA</sequence>
<reference evidence="1" key="1">
    <citation type="submission" date="2021-04" db="EMBL/GenBank/DDBJ databases">
        <title>Devosia litorisediminis sp. nov., isolated from a sand dune.</title>
        <authorList>
            <person name="Park S."/>
            <person name="Yoon J.-H."/>
        </authorList>
    </citation>
    <scope>NUCLEOTIDE SEQUENCE</scope>
    <source>
        <strain evidence="1">BSSL-BM10</strain>
    </source>
</reference>
<accession>A0A942E4C3</accession>
<dbReference type="SUPFAM" id="SSF48452">
    <property type="entry name" value="TPR-like"/>
    <property type="match status" value="3"/>
</dbReference>
<dbReference type="PANTHER" id="PTHR12558:SF44">
    <property type="entry name" value="TETRATRICOPEPTIDE REPEAT-CONTAINING PROTEIN"/>
    <property type="match status" value="1"/>
</dbReference>
<name>A0A942E4C3_9HYPH</name>
<dbReference type="InterPro" id="IPR011990">
    <property type="entry name" value="TPR-like_helical_dom_sf"/>
</dbReference>
<gene>
    <name evidence="1" type="ORF">KD146_03365</name>
</gene>
<evidence type="ECO:0000313" key="1">
    <source>
        <dbReference type="EMBL" id="MBS3847730.1"/>
    </source>
</evidence>
<dbReference type="InterPro" id="IPR019734">
    <property type="entry name" value="TPR_rpt"/>
</dbReference>
<dbReference type="RefSeq" id="WP_212657331.1">
    <property type="nucleotide sequence ID" value="NZ_JAGXTP010000001.1"/>
</dbReference>
<evidence type="ECO:0000313" key="2">
    <source>
        <dbReference type="Proteomes" id="UP000678281"/>
    </source>
</evidence>
<keyword evidence="2" id="KW-1185">Reference proteome</keyword>
<dbReference type="Proteomes" id="UP000678281">
    <property type="component" value="Unassembled WGS sequence"/>
</dbReference>
<dbReference type="GO" id="GO:0051301">
    <property type="term" value="P:cell division"/>
    <property type="evidence" value="ECO:0007669"/>
    <property type="project" value="TreeGrafter"/>
</dbReference>
<dbReference type="AlphaFoldDB" id="A0A942E4C3"/>
<organism evidence="1 2">
    <name type="scientific">Devosia litorisediminis</name>
    <dbReference type="NCBI Taxonomy" id="2829817"/>
    <lineage>
        <taxon>Bacteria</taxon>
        <taxon>Pseudomonadati</taxon>
        <taxon>Pseudomonadota</taxon>
        <taxon>Alphaproteobacteria</taxon>
        <taxon>Hyphomicrobiales</taxon>
        <taxon>Devosiaceae</taxon>
        <taxon>Devosia</taxon>
    </lineage>
</organism>
<proteinExistence type="predicted"/>
<comment type="caution">
    <text evidence="1">The sequence shown here is derived from an EMBL/GenBank/DDBJ whole genome shotgun (WGS) entry which is preliminary data.</text>
</comment>
<dbReference type="Pfam" id="PF14559">
    <property type="entry name" value="TPR_19"/>
    <property type="match status" value="1"/>
</dbReference>
<dbReference type="SMART" id="SM00028">
    <property type="entry name" value="TPR"/>
    <property type="match status" value="8"/>
</dbReference>
<dbReference type="Gene3D" id="1.25.40.10">
    <property type="entry name" value="Tetratricopeptide repeat domain"/>
    <property type="match status" value="2"/>
</dbReference>
<dbReference type="Pfam" id="PF13432">
    <property type="entry name" value="TPR_16"/>
    <property type="match status" value="2"/>
</dbReference>
<dbReference type="PANTHER" id="PTHR12558">
    <property type="entry name" value="CELL DIVISION CYCLE 16,23,27"/>
    <property type="match status" value="1"/>
</dbReference>